<evidence type="ECO:0000313" key="3">
    <source>
        <dbReference type="Proteomes" id="UP000825890"/>
    </source>
</evidence>
<comment type="caution">
    <text evidence="2">The sequence shown here is derived from an EMBL/GenBank/DDBJ whole genome shotgun (WGS) entry which is preliminary data.</text>
</comment>
<sequence>MYVSRTFKTIRARGIVYIETDSQDANSTTFNYRKLLIHARIVIMAESQVGTNQKDEILARRAKLLRAHQFARTLANQVIQAPQEEAAVAPAIPTTEPTSQPTPPPASPHQHSCPNQNFESNGFASFESADTAPPAPTDEQRISCGLAGLELNSLPNMLVNAKQQEQSRLMLLPAELRNRIYSLALDDLWVDIYPSGHDLLPDVTNAPGILLSCKRIYYEATGIYYSNTTFHNDPGYGRDQATSNERLKQWLTCIGYKRASQIKEIRTTMNEEHDIALWRSEVDQATDVKHIKACLEEIHGVRRLAEDIYGRTVWGPEVIKSSLTLRGLHGWHEIWTPDPWGLYAEALAAYDQKHTLRGVSSWTKFREAQGDNIRFEMLASIEYYTEDAHRKLLQDRGFPEGTSDSSGEVPK</sequence>
<evidence type="ECO:0000256" key="1">
    <source>
        <dbReference type="SAM" id="MobiDB-lite"/>
    </source>
</evidence>
<dbReference type="PANTHER" id="PTHR42085">
    <property type="entry name" value="F-BOX DOMAIN-CONTAINING PROTEIN"/>
    <property type="match status" value="1"/>
</dbReference>
<dbReference type="EMBL" id="BOLY01000002">
    <property type="protein sequence ID" value="GIZ39042.1"/>
    <property type="molecule type" value="Genomic_DNA"/>
</dbReference>
<evidence type="ECO:0000313" key="2">
    <source>
        <dbReference type="EMBL" id="GIZ39042.1"/>
    </source>
</evidence>
<organism evidence="2 3">
    <name type="scientific">Cercospora kikuchii</name>
    <dbReference type="NCBI Taxonomy" id="84275"/>
    <lineage>
        <taxon>Eukaryota</taxon>
        <taxon>Fungi</taxon>
        <taxon>Dikarya</taxon>
        <taxon>Ascomycota</taxon>
        <taxon>Pezizomycotina</taxon>
        <taxon>Dothideomycetes</taxon>
        <taxon>Dothideomycetidae</taxon>
        <taxon>Mycosphaerellales</taxon>
        <taxon>Mycosphaerellaceae</taxon>
        <taxon>Cercospora</taxon>
    </lineage>
</organism>
<dbReference type="InterPro" id="IPR038883">
    <property type="entry name" value="AN11006-like"/>
</dbReference>
<dbReference type="PANTHER" id="PTHR42085:SF2">
    <property type="entry name" value="F-BOX DOMAIN-CONTAINING PROTEIN"/>
    <property type="match status" value="1"/>
</dbReference>
<dbReference type="OrthoDB" id="3650112at2759"/>
<proteinExistence type="predicted"/>
<protein>
    <submittedName>
        <fullName evidence="2">Uncharacterized protein</fullName>
    </submittedName>
</protein>
<accession>A0A9P3C9A4</accession>
<dbReference type="AlphaFoldDB" id="A0A9P3C9A4"/>
<gene>
    <name evidence="2" type="ORF">CKM354_000243400</name>
</gene>
<name>A0A9P3C9A4_9PEZI</name>
<dbReference type="RefSeq" id="XP_044653529.1">
    <property type="nucleotide sequence ID" value="XM_044797594.1"/>
</dbReference>
<feature type="compositionally biased region" description="Polar residues" evidence="1">
    <location>
        <begin position="109"/>
        <end position="123"/>
    </location>
</feature>
<feature type="region of interest" description="Disordered" evidence="1">
    <location>
        <begin position="93"/>
        <end position="140"/>
    </location>
</feature>
<reference evidence="2 3" key="1">
    <citation type="submission" date="2021-01" db="EMBL/GenBank/DDBJ databases">
        <title>Cercospora kikuchii MAFF 305040 whole genome shotgun sequence.</title>
        <authorList>
            <person name="Kashiwa T."/>
            <person name="Suzuki T."/>
        </authorList>
    </citation>
    <scope>NUCLEOTIDE SEQUENCE [LARGE SCALE GENOMIC DNA]</scope>
    <source>
        <strain evidence="2 3">MAFF 305040</strain>
    </source>
</reference>
<dbReference type="GeneID" id="68288009"/>
<keyword evidence="3" id="KW-1185">Reference proteome</keyword>
<dbReference type="Proteomes" id="UP000825890">
    <property type="component" value="Unassembled WGS sequence"/>
</dbReference>